<evidence type="ECO:0000313" key="3">
    <source>
        <dbReference type="EMBL" id="WDG11225.1"/>
    </source>
</evidence>
<evidence type="ECO:0000313" key="4">
    <source>
        <dbReference type="Proteomes" id="UP001058687"/>
    </source>
</evidence>
<name>A0AAE9SRT0_9VIBR</name>
<protein>
    <submittedName>
        <fullName evidence="1">Uncharacterized protein</fullName>
    </submittedName>
</protein>
<keyword evidence="5" id="KW-1185">Reference proteome</keyword>
<evidence type="ECO:0000313" key="1">
    <source>
        <dbReference type="EMBL" id="UTZ29635.1"/>
    </source>
</evidence>
<accession>A0AAE9SRT0</accession>
<organism evidence="1 4">
    <name type="scientific">Vibrio campbellii</name>
    <dbReference type="NCBI Taxonomy" id="680"/>
    <lineage>
        <taxon>Bacteria</taxon>
        <taxon>Pseudomonadati</taxon>
        <taxon>Pseudomonadota</taxon>
        <taxon>Gammaproteobacteria</taxon>
        <taxon>Vibrionales</taxon>
        <taxon>Vibrionaceae</taxon>
        <taxon>Vibrio</taxon>
    </lineage>
</organism>
<dbReference type="Proteomes" id="UP001059912">
    <property type="component" value="Chromosome 2"/>
</dbReference>
<reference evidence="3" key="2">
    <citation type="submission" date="2023-02" db="EMBL/GenBank/DDBJ databases">
        <title>Isolation, identification, and genome analysis of Vibrio campbellii in the Penaeus vannamei larvae stage.</title>
        <authorList>
            <person name="Huang T."/>
            <person name="Zhang B."/>
        </authorList>
    </citation>
    <scope>NUCLEOTIDE SEQUENCE</scope>
    <source>
        <strain evidence="3">20220413_1</strain>
    </source>
</reference>
<gene>
    <name evidence="1" type="ORF">HB761_23965</name>
    <name evidence="2" type="ORF">HB762_22760</name>
    <name evidence="3" type="ORF">PUN50_18340</name>
</gene>
<reference evidence="1" key="1">
    <citation type="submission" date="2020-03" db="EMBL/GenBank/DDBJ databases">
        <title>Five strains of Vibrio campbellii isolated from Mariana Trench.</title>
        <authorList>
            <person name="Liang J."/>
            <person name="Zhang X.-H."/>
        </authorList>
    </citation>
    <scope>NUCLEOTIDE SEQUENCE</scope>
    <source>
        <strain evidence="2">LJC013</strain>
        <strain evidence="1">LJC014</strain>
    </source>
</reference>
<dbReference type="EMBL" id="CP117989">
    <property type="protein sequence ID" value="WDG11225.1"/>
    <property type="molecule type" value="Genomic_DNA"/>
</dbReference>
<proteinExistence type="predicted"/>
<dbReference type="AlphaFoldDB" id="A0AAE9SRT0"/>
<dbReference type="RefSeq" id="WP_021018350.1">
    <property type="nucleotide sequence ID" value="NZ_BBKW01000134.1"/>
</dbReference>
<dbReference type="EMBL" id="CP050471">
    <property type="protein sequence ID" value="UTZ34057.1"/>
    <property type="molecule type" value="Genomic_DNA"/>
</dbReference>
<dbReference type="EMBL" id="CP050468">
    <property type="protein sequence ID" value="UTZ29635.1"/>
    <property type="molecule type" value="Genomic_DNA"/>
</dbReference>
<evidence type="ECO:0000313" key="2">
    <source>
        <dbReference type="EMBL" id="UTZ34057.1"/>
    </source>
</evidence>
<dbReference type="Proteomes" id="UP001058687">
    <property type="component" value="Chromosome 2"/>
</dbReference>
<evidence type="ECO:0000313" key="5">
    <source>
        <dbReference type="Proteomes" id="UP001059912"/>
    </source>
</evidence>
<sequence>MEKYCPVCQTEMIDRSNYFICPRNNIGECAYDGYEDHHSHCCHDNQEHSHERELVTSV</sequence>
<dbReference type="Proteomes" id="UP001219537">
    <property type="component" value="Chromosome 2"/>
</dbReference>